<sequence>MPGAARDFAMCHGGALWTAAAADERRRGATLGLLVTTLTTTHHRSLSNPPPKLEPRDVLDSQLTMRATFGRRIVITDDCIVEANYEIVTNELSLIIDTSFTMDGSLILDVSALVVGADAMTQTVRGDRHNTRR</sequence>
<reference evidence="1 2" key="1">
    <citation type="journal article" date="2023" name="Sci. Data">
        <title>Genome assembly of the Korean intertidal mud-creeper Batillaria attramentaria.</title>
        <authorList>
            <person name="Patra A.K."/>
            <person name="Ho P.T."/>
            <person name="Jun S."/>
            <person name="Lee S.J."/>
            <person name="Kim Y."/>
            <person name="Won Y.J."/>
        </authorList>
    </citation>
    <scope>NUCLEOTIDE SEQUENCE [LARGE SCALE GENOMIC DNA]</scope>
    <source>
        <strain evidence="1">Wonlab-2016</strain>
    </source>
</reference>
<proteinExistence type="predicted"/>
<organism evidence="1 2">
    <name type="scientific">Batillaria attramentaria</name>
    <dbReference type="NCBI Taxonomy" id="370345"/>
    <lineage>
        <taxon>Eukaryota</taxon>
        <taxon>Metazoa</taxon>
        <taxon>Spiralia</taxon>
        <taxon>Lophotrochozoa</taxon>
        <taxon>Mollusca</taxon>
        <taxon>Gastropoda</taxon>
        <taxon>Caenogastropoda</taxon>
        <taxon>Sorbeoconcha</taxon>
        <taxon>Cerithioidea</taxon>
        <taxon>Batillariidae</taxon>
        <taxon>Batillaria</taxon>
    </lineage>
</organism>
<gene>
    <name evidence="1" type="ORF">BaRGS_00030991</name>
</gene>
<dbReference type="Proteomes" id="UP001519460">
    <property type="component" value="Unassembled WGS sequence"/>
</dbReference>
<comment type="caution">
    <text evidence="1">The sequence shown here is derived from an EMBL/GenBank/DDBJ whole genome shotgun (WGS) entry which is preliminary data.</text>
</comment>
<name>A0ABD0JTA7_9CAEN</name>
<keyword evidence="2" id="KW-1185">Reference proteome</keyword>
<accession>A0ABD0JTA7</accession>
<dbReference type="EMBL" id="JACVVK020000341">
    <property type="protein sequence ID" value="KAK7477808.1"/>
    <property type="molecule type" value="Genomic_DNA"/>
</dbReference>
<protein>
    <submittedName>
        <fullName evidence="1">Uncharacterized protein</fullName>
    </submittedName>
</protein>
<dbReference type="AlphaFoldDB" id="A0ABD0JTA7"/>
<evidence type="ECO:0000313" key="1">
    <source>
        <dbReference type="EMBL" id="KAK7477808.1"/>
    </source>
</evidence>
<evidence type="ECO:0000313" key="2">
    <source>
        <dbReference type="Proteomes" id="UP001519460"/>
    </source>
</evidence>